<dbReference type="RefSeq" id="WP_078815752.1">
    <property type="nucleotide sequence ID" value="NZ_FUYE01000022.1"/>
</dbReference>
<keyword evidence="1" id="KW-1133">Transmembrane helix</keyword>
<keyword evidence="1" id="KW-0472">Membrane</keyword>
<keyword evidence="3" id="KW-1185">Reference proteome</keyword>
<accession>A0A1T4Z0R0</accession>
<dbReference type="OrthoDB" id="9875500at2"/>
<reference evidence="3" key="1">
    <citation type="submission" date="2017-02" db="EMBL/GenBank/DDBJ databases">
        <authorList>
            <person name="Varghese N."/>
            <person name="Submissions S."/>
        </authorList>
    </citation>
    <scope>NUCLEOTIDE SEQUENCE [LARGE SCALE GENOMIC DNA]</scope>
    <source>
        <strain evidence="3">ATCC 700200</strain>
    </source>
</reference>
<feature type="transmembrane region" description="Helical" evidence="1">
    <location>
        <begin position="114"/>
        <end position="136"/>
    </location>
</feature>
<feature type="transmembrane region" description="Helical" evidence="1">
    <location>
        <begin position="20"/>
        <end position="41"/>
    </location>
</feature>
<protein>
    <submittedName>
        <fullName evidence="2">Uncharacterized protein</fullName>
    </submittedName>
</protein>
<dbReference type="STRING" id="48467.SAMN02745166_04630"/>
<evidence type="ECO:0000313" key="2">
    <source>
        <dbReference type="EMBL" id="SKB07151.1"/>
    </source>
</evidence>
<name>A0A1T4Z0R0_9BACT</name>
<feature type="transmembrane region" description="Helical" evidence="1">
    <location>
        <begin position="148"/>
        <end position="167"/>
    </location>
</feature>
<dbReference type="Proteomes" id="UP000190774">
    <property type="component" value="Unassembled WGS sequence"/>
</dbReference>
<evidence type="ECO:0000313" key="3">
    <source>
        <dbReference type="Proteomes" id="UP000190774"/>
    </source>
</evidence>
<proteinExistence type="predicted"/>
<dbReference type="AlphaFoldDB" id="A0A1T4Z0R0"/>
<keyword evidence="1" id="KW-0812">Transmembrane</keyword>
<evidence type="ECO:0000256" key="1">
    <source>
        <dbReference type="SAM" id="Phobius"/>
    </source>
</evidence>
<organism evidence="2 3">
    <name type="scientific">Prosthecobacter debontii</name>
    <dbReference type="NCBI Taxonomy" id="48467"/>
    <lineage>
        <taxon>Bacteria</taxon>
        <taxon>Pseudomonadati</taxon>
        <taxon>Verrucomicrobiota</taxon>
        <taxon>Verrucomicrobiia</taxon>
        <taxon>Verrucomicrobiales</taxon>
        <taxon>Verrucomicrobiaceae</taxon>
        <taxon>Prosthecobacter</taxon>
    </lineage>
</organism>
<sequence length="178" mass="20050">MNSPDHIPPTLVPTLNGRRRWLAIIEGLAFSWLLLIGYLVVYKMERVKICLLNHDGFPEEQARALTIMLKSELSSFILYLHPESVWSTLGGIGLAGIGFGLLSSRIPEALHSRLFRWTCIVLATVLFALFTPWISMHTCMCGGLDDETWLDEVLFIIPGALLLLVALRRIRKARHVSV</sequence>
<gene>
    <name evidence="2" type="ORF">SAMN02745166_04630</name>
</gene>
<dbReference type="EMBL" id="FUYE01000022">
    <property type="protein sequence ID" value="SKB07151.1"/>
    <property type="molecule type" value="Genomic_DNA"/>
</dbReference>